<dbReference type="OrthoDB" id="9793175at2"/>
<evidence type="ECO:0000256" key="5">
    <source>
        <dbReference type="ARBA" id="ARBA00022729"/>
    </source>
</evidence>
<gene>
    <name evidence="7" type="ORF">DEM27_30875</name>
</gene>
<proteinExistence type="inferred from homology"/>
<evidence type="ECO:0000256" key="2">
    <source>
        <dbReference type="ARBA" id="ARBA00008814"/>
    </source>
</evidence>
<dbReference type="PROSITE" id="PS50983">
    <property type="entry name" value="FE_B12_PBP"/>
    <property type="match status" value="1"/>
</dbReference>
<dbReference type="PANTHER" id="PTHR30532">
    <property type="entry name" value="IRON III DICITRATE-BINDING PERIPLASMIC PROTEIN"/>
    <property type="match status" value="1"/>
</dbReference>
<comment type="caution">
    <text evidence="7">The sequence shown here is derived from an EMBL/GenBank/DDBJ whole genome shotgun (WGS) entry which is preliminary data.</text>
</comment>
<dbReference type="EMBL" id="QFBC01000025">
    <property type="protein sequence ID" value="PWE52484.1"/>
    <property type="molecule type" value="Genomic_DNA"/>
</dbReference>
<evidence type="ECO:0000313" key="8">
    <source>
        <dbReference type="Proteomes" id="UP000245252"/>
    </source>
</evidence>
<dbReference type="InterPro" id="IPR051313">
    <property type="entry name" value="Bact_iron-sidero_bind"/>
</dbReference>
<name>A0A2U2DGT5_9HYPH</name>
<dbReference type="GO" id="GO:0030288">
    <property type="term" value="C:outer membrane-bounded periplasmic space"/>
    <property type="evidence" value="ECO:0007669"/>
    <property type="project" value="TreeGrafter"/>
</dbReference>
<protein>
    <submittedName>
        <fullName evidence="7">Iron ABC transporter permease</fullName>
    </submittedName>
</protein>
<sequence>MAGHILQAPVCVPGNPQRVVVLDPFYNLGMALEIGVPVVGAPLLTAPDAGLRVRAQAASIVDIGDTRQPDLERIVALKPDLILGDGQLHGQFYDKLARIAPTALIDVADWKDYFLTLGDVTGRSDKTEEALRIFRERASAIKSRMPADIEVSVIRVAIHGFHVYLDGPAAYAPYAVLHEAGVKRTAYETTDDDTVLKRPTWEEIAELNGRILLYVVAAGNSPGQDEELEAETIANPLWKMLPAVQAGRAYRVDKAAWFGFNSVASAHRILDDVERYILTAP</sequence>
<accession>A0A2U2DGT5</accession>
<dbReference type="PANTHER" id="PTHR30532:SF25">
    <property type="entry name" value="IRON(III) DICITRATE-BINDING PERIPLASMIC PROTEIN"/>
    <property type="match status" value="1"/>
</dbReference>
<comment type="similarity">
    <text evidence="2">Belongs to the bacterial solute-binding protein 8 family.</text>
</comment>
<feature type="domain" description="Fe/B12 periplasmic-binding" evidence="6">
    <location>
        <begin position="17"/>
        <end position="281"/>
    </location>
</feature>
<evidence type="ECO:0000259" key="6">
    <source>
        <dbReference type="PROSITE" id="PS50983"/>
    </source>
</evidence>
<evidence type="ECO:0000256" key="3">
    <source>
        <dbReference type="ARBA" id="ARBA00022448"/>
    </source>
</evidence>
<keyword evidence="4" id="KW-0406">Ion transport</keyword>
<keyword evidence="3" id="KW-0813">Transport</keyword>
<comment type="subcellular location">
    <subcellularLocation>
        <location evidence="1">Cell envelope</location>
    </subcellularLocation>
</comment>
<dbReference type="Pfam" id="PF01497">
    <property type="entry name" value="Peripla_BP_2"/>
    <property type="match status" value="1"/>
</dbReference>
<evidence type="ECO:0000256" key="1">
    <source>
        <dbReference type="ARBA" id="ARBA00004196"/>
    </source>
</evidence>
<evidence type="ECO:0000313" key="7">
    <source>
        <dbReference type="EMBL" id="PWE52484.1"/>
    </source>
</evidence>
<reference evidence="7 8" key="1">
    <citation type="submission" date="2018-05" db="EMBL/GenBank/DDBJ databases">
        <title>The draft genome of strain NS-104.</title>
        <authorList>
            <person name="Hang P."/>
            <person name="Jiang J."/>
        </authorList>
    </citation>
    <scope>NUCLEOTIDE SEQUENCE [LARGE SCALE GENOMIC DNA]</scope>
    <source>
        <strain evidence="7 8">NS-104</strain>
    </source>
</reference>
<dbReference type="CDD" id="cd01146">
    <property type="entry name" value="FhuD"/>
    <property type="match status" value="1"/>
</dbReference>
<organism evidence="7 8">
    <name type="scientific">Metarhizobium album</name>
    <dbReference type="NCBI Taxonomy" id="2182425"/>
    <lineage>
        <taxon>Bacteria</taxon>
        <taxon>Pseudomonadati</taxon>
        <taxon>Pseudomonadota</taxon>
        <taxon>Alphaproteobacteria</taxon>
        <taxon>Hyphomicrobiales</taxon>
        <taxon>Rhizobiaceae</taxon>
        <taxon>Metarhizobium</taxon>
    </lineage>
</organism>
<dbReference type="InterPro" id="IPR002491">
    <property type="entry name" value="ABC_transptr_periplasmic_BD"/>
</dbReference>
<dbReference type="Gene3D" id="3.40.50.1980">
    <property type="entry name" value="Nitrogenase molybdenum iron protein domain"/>
    <property type="match status" value="2"/>
</dbReference>
<keyword evidence="8" id="KW-1185">Reference proteome</keyword>
<keyword evidence="5" id="KW-0732">Signal</keyword>
<dbReference type="Proteomes" id="UP000245252">
    <property type="component" value="Unassembled WGS sequence"/>
</dbReference>
<evidence type="ECO:0000256" key="4">
    <source>
        <dbReference type="ARBA" id="ARBA00022496"/>
    </source>
</evidence>
<dbReference type="SUPFAM" id="SSF53807">
    <property type="entry name" value="Helical backbone' metal receptor"/>
    <property type="match status" value="1"/>
</dbReference>
<dbReference type="AlphaFoldDB" id="A0A2U2DGT5"/>
<dbReference type="GO" id="GO:1901678">
    <property type="term" value="P:iron coordination entity transport"/>
    <property type="evidence" value="ECO:0007669"/>
    <property type="project" value="UniProtKB-ARBA"/>
</dbReference>
<keyword evidence="4" id="KW-0408">Iron</keyword>
<keyword evidence="4" id="KW-0410">Iron transport</keyword>